<dbReference type="InParanoid" id="A0A1J7J7G2"/>
<organism evidence="2 3">
    <name type="scientific">Coniochaeta ligniaria NRRL 30616</name>
    <dbReference type="NCBI Taxonomy" id="1408157"/>
    <lineage>
        <taxon>Eukaryota</taxon>
        <taxon>Fungi</taxon>
        <taxon>Dikarya</taxon>
        <taxon>Ascomycota</taxon>
        <taxon>Pezizomycotina</taxon>
        <taxon>Sordariomycetes</taxon>
        <taxon>Sordariomycetidae</taxon>
        <taxon>Coniochaetales</taxon>
        <taxon>Coniochaetaceae</taxon>
        <taxon>Coniochaeta</taxon>
    </lineage>
</organism>
<dbReference type="Proteomes" id="UP000182658">
    <property type="component" value="Unassembled WGS sequence"/>
</dbReference>
<protein>
    <submittedName>
        <fullName evidence="2">Uncharacterized protein</fullName>
    </submittedName>
</protein>
<evidence type="ECO:0000256" key="1">
    <source>
        <dbReference type="SAM" id="MobiDB-lite"/>
    </source>
</evidence>
<evidence type="ECO:0000313" key="2">
    <source>
        <dbReference type="EMBL" id="OIW35299.1"/>
    </source>
</evidence>
<keyword evidence="3" id="KW-1185">Reference proteome</keyword>
<dbReference type="EMBL" id="KV875093">
    <property type="protein sequence ID" value="OIW35299.1"/>
    <property type="molecule type" value="Genomic_DNA"/>
</dbReference>
<feature type="region of interest" description="Disordered" evidence="1">
    <location>
        <begin position="76"/>
        <end position="221"/>
    </location>
</feature>
<dbReference type="OrthoDB" id="10650173at2759"/>
<gene>
    <name evidence="2" type="ORF">CONLIGDRAFT_627356</name>
</gene>
<name>A0A1J7J7G2_9PEZI</name>
<evidence type="ECO:0000313" key="3">
    <source>
        <dbReference type="Proteomes" id="UP000182658"/>
    </source>
</evidence>
<dbReference type="AlphaFoldDB" id="A0A1J7J7G2"/>
<reference evidence="2 3" key="1">
    <citation type="submission" date="2016-10" db="EMBL/GenBank/DDBJ databases">
        <title>Draft genome sequence of Coniochaeta ligniaria NRRL30616, a lignocellulolytic fungus for bioabatement of inhibitors in plant biomass hydrolysates.</title>
        <authorList>
            <consortium name="DOE Joint Genome Institute"/>
            <person name="Jimenez D.J."/>
            <person name="Hector R.E."/>
            <person name="Riley R."/>
            <person name="Sun H."/>
            <person name="Grigoriev I.V."/>
            <person name="Van Elsas J.D."/>
            <person name="Nichols N.N."/>
        </authorList>
    </citation>
    <scope>NUCLEOTIDE SEQUENCE [LARGE SCALE GENOMIC DNA]</scope>
    <source>
        <strain evidence="2 3">NRRL 30616</strain>
    </source>
</reference>
<feature type="region of interest" description="Disordered" evidence="1">
    <location>
        <begin position="281"/>
        <end position="335"/>
    </location>
</feature>
<feature type="compositionally biased region" description="Acidic residues" evidence="1">
    <location>
        <begin position="296"/>
        <end position="335"/>
    </location>
</feature>
<accession>A0A1J7J7G2</accession>
<proteinExistence type="predicted"/>
<feature type="compositionally biased region" description="Low complexity" evidence="1">
    <location>
        <begin position="86"/>
        <end position="98"/>
    </location>
</feature>
<sequence length="393" mass="43984">MASESQSSGIPTGKLVITMRLEDDTNETIFQAEKTSFFNGQPSATLYRAMDAVLHDCGANIIDRLNLVYPTLHDVTDGAPSPNPSGPSQSTNTPNTTTLGKRRRSDIPLPSIEDPAEFEQPKRARTGSVDRADSIPNNGGGDDDDKDYNEQPIPEYSPCYRPPQTPETEAEPAAHSDEQDEEDEYLSRISGTLEPGWLPGPDPSPSYRPHSPDMEPQPAAHVDERRFAPGEQQHPVRAVNNDGYHGNYASPYGIRAGSWHVAPDQARIPTAAAGRVVCDVNGDVVDDDGWNSSDTLIDDDIDDEEDDDDYEEDDEDEEYEGDEEDEEEEEDDDDEVDLFIGSTPYAAGLPVDYLVQETREQRMAREAYELQRSDIRRRYWHRYRTQFGRELSI</sequence>